<sequence>MPSLWPWRRDDTSAESFEKSLSALAVKISKTSGHLDNLRQRSRKFKVSWTLYAGFAYILATLILTLITGWSNWGAIEYTTVAGGPLVLYGGRKLLSLWYDYRISNTQDYLDSINKERDATIEKLKTATKYNSTQQLLEKYGSKPSTPQAVGGKKQKTPTSKGKADGPRLPFQPPPTANISRGPNAQGPPHPQLQPQPPPAQTQLQPRPRSPQGPTPSAEFAPNAYSSPSQYTSEPSFGESHWYDRILDALLGEDEALAKNRFALICSNCRLVNGQAPPGAKSLEDVGKWRCSGCGTLNGKESETAKVIKEVSKIAEAEKKEGHDSAVGDGSEADDFEDAEDVGEESVVKKEEESSSSEGAVAETPARSTRSKSKSKGKK</sequence>
<keyword evidence="1" id="KW-0256">Endoplasmic reticulum</keyword>
<comment type="caution">
    <text evidence="4">The sequence shown here is derived from an EMBL/GenBank/DDBJ whole genome shotgun (WGS) entry which is preliminary data.</text>
</comment>
<evidence type="ECO:0000259" key="3">
    <source>
        <dbReference type="Pfam" id="PF10058"/>
    </source>
</evidence>
<comment type="similarity">
    <text evidence="1">Belongs to the lunapark family.</text>
</comment>
<comment type="subcellular location">
    <subcellularLocation>
        <location evidence="1">Endoplasmic reticulum membrane</location>
        <topology evidence="1">Multi-pass membrane protein</topology>
    </subcellularLocation>
</comment>
<gene>
    <name evidence="4" type="ORF">EJ08DRAFT_658719</name>
</gene>
<feature type="domain" description="Lunapark zinc ribbon" evidence="3">
    <location>
        <begin position="242"/>
        <end position="298"/>
    </location>
</feature>
<proteinExistence type="inferred from homology"/>
<evidence type="ECO:0000313" key="4">
    <source>
        <dbReference type="EMBL" id="KAF2432721.1"/>
    </source>
</evidence>
<evidence type="ECO:0000256" key="2">
    <source>
        <dbReference type="SAM" id="MobiDB-lite"/>
    </source>
</evidence>
<organism evidence="4 5">
    <name type="scientific">Tothia fuscella</name>
    <dbReference type="NCBI Taxonomy" id="1048955"/>
    <lineage>
        <taxon>Eukaryota</taxon>
        <taxon>Fungi</taxon>
        <taxon>Dikarya</taxon>
        <taxon>Ascomycota</taxon>
        <taxon>Pezizomycotina</taxon>
        <taxon>Dothideomycetes</taxon>
        <taxon>Pleosporomycetidae</taxon>
        <taxon>Venturiales</taxon>
        <taxon>Cylindrosympodiaceae</taxon>
        <taxon>Tothia</taxon>
    </lineage>
</organism>
<feature type="region of interest" description="Disordered" evidence="2">
    <location>
        <begin position="140"/>
        <end position="237"/>
    </location>
</feature>
<dbReference type="AlphaFoldDB" id="A0A9P4NVX3"/>
<keyword evidence="1" id="KW-0863">Zinc-finger</keyword>
<name>A0A9P4NVX3_9PEZI</name>
<dbReference type="Pfam" id="PF10058">
    <property type="entry name" value="Zn_ribbon_10"/>
    <property type="match status" value="1"/>
</dbReference>
<dbReference type="GO" id="GO:1903373">
    <property type="term" value="P:positive regulation of endoplasmic reticulum tubular network organization"/>
    <property type="evidence" value="ECO:0007669"/>
    <property type="project" value="UniProtKB-UniRule"/>
</dbReference>
<dbReference type="PANTHER" id="PTHR22166:SF12">
    <property type="entry name" value="ENDOPLASMIC RETICULUM JUNCTION FORMATION PROTEIN LUNAPARK"/>
    <property type="match status" value="1"/>
</dbReference>
<feature type="compositionally biased region" description="Basic residues" evidence="2">
    <location>
        <begin position="369"/>
        <end position="379"/>
    </location>
</feature>
<protein>
    <recommendedName>
        <fullName evidence="1">Endoplasmic reticulum junction formation protein lunapark</fullName>
    </recommendedName>
</protein>
<dbReference type="Proteomes" id="UP000800235">
    <property type="component" value="Unassembled WGS sequence"/>
</dbReference>
<keyword evidence="1" id="KW-0812">Transmembrane</keyword>
<comment type="function">
    <text evidence="1">Plays a role in determining ER morphology.</text>
</comment>
<dbReference type="InterPro" id="IPR040115">
    <property type="entry name" value="Lnp"/>
</dbReference>
<comment type="caution">
    <text evidence="1">Lacks conserved residue(s) required for the propagation of feature annotation.</text>
</comment>
<dbReference type="GO" id="GO:0098826">
    <property type="term" value="C:endoplasmic reticulum tubular network membrane"/>
    <property type="evidence" value="ECO:0007669"/>
    <property type="project" value="UniProtKB-UniRule"/>
</dbReference>
<accession>A0A9P4NVX3</accession>
<feature type="transmembrane region" description="Helical" evidence="1">
    <location>
        <begin position="49"/>
        <end position="70"/>
    </location>
</feature>
<feature type="compositionally biased region" description="Basic and acidic residues" evidence="2">
    <location>
        <begin position="315"/>
        <end position="326"/>
    </location>
</feature>
<keyword evidence="1" id="KW-1133">Transmembrane helix</keyword>
<keyword evidence="5" id="KW-1185">Reference proteome</keyword>
<dbReference type="PANTHER" id="PTHR22166">
    <property type="entry name" value="ENDOPLASMIC RETICULUM JUNCTION FORMATION PROTEIN LUNAPARK"/>
    <property type="match status" value="1"/>
</dbReference>
<reference evidence="4" key="1">
    <citation type="journal article" date="2020" name="Stud. Mycol.">
        <title>101 Dothideomycetes genomes: a test case for predicting lifestyles and emergence of pathogens.</title>
        <authorList>
            <person name="Haridas S."/>
            <person name="Albert R."/>
            <person name="Binder M."/>
            <person name="Bloem J."/>
            <person name="Labutti K."/>
            <person name="Salamov A."/>
            <person name="Andreopoulos B."/>
            <person name="Baker S."/>
            <person name="Barry K."/>
            <person name="Bills G."/>
            <person name="Bluhm B."/>
            <person name="Cannon C."/>
            <person name="Castanera R."/>
            <person name="Culley D."/>
            <person name="Daum C."/>
            <person name="Ezra D."/>
            <person name="Gonzalez J."/>
            <person name="Henrissat B."/>
            <person name="Kuo A."/>
            <person name="Liang C."/>
            <person name="Lipzen A."/>
            <person name="Lutzoni F."/>
            <person name="Magnuson J."/>
            <person name="Mondo S."/>
            <person name="Nolan M."/>
            <person name="Ohm R."/>
            <person name="Pangilinan J."/>
            <person name="Park H.-J."/>
            <person name="Ramirez L."/>
            <person name="Alfaro M."/>
            <person name="Sun H."/>
            <person name="Tritt A."/>
            <person name="Yoshinaga Y."/>
            <person name="Zwiers L.-H."/>
            <person name="Turgeon B."/>
            <person name="Goodwin S."/>
            <person name="Spatafora J."/>
            <person name="Crous P."/>
            <person name="Grigoriev I."/>
        </authorList>
    </citation>
    <scope>NUCLEOTIDE SEQUENCE</scope>
    <source>
        <strain evidence="4">CBS 130266</strain>
    </source>
</reference>
<feature type="region of interest" description="Disordered" evidence="2">
    <location>
        <begin position="315"/>
        <end position="379"/>
    </location>
</feature>
<dbReference type="GO" id="GO:0071788">
    <property type="term" value="P:endoplasmic reticulum tubular network maintenance"/>
    <property type="evidence" value="ECO:0007669"/>
    <property type="project" value="UniProtKB-UniRule"/>
</dbReference>
<feature type="compositionally biased region" description="Polar residues" evidence="2">
    <location>
        <begin position="224"/>
        <end position="235"/>
    </location>
</feature>
<feature type="compositionally biased region" description="Acidic residues" evidence="2">
    <location>
        <begin position="331"/>
        <end position="344"/>
    </location>
</feature>
<dbReference type="OrthoDB" id="1725934at2759"/>
<feature type="compositionally biased region" description="Pro residues" evidence="2">
    <location>
        <begin position="186"/>
        <end position="200"/>
    </location>
</feature>
<evidence type="ECO:0000256" key="1">
    <source>
        <dbReference type="RuleBase" id="RU367073"/>
    </source>
</evidence>
<keyword evidence="1" id="KW-0472">Membrane</keyword>
<comment type="domain">
    <text evidence="1">The C4-type zinc finger motif is necessary both for its ER three-way tubular junction localization and formation.</text>
</comment>
<dbReference type="InterPro" id="IPR019273">
    <property type="entry name" value="Lunapark_Znf"/>
</dbReference>
<keyword evidence="1" id="KW-0479">Metal-binding</keyword>
<keyword evidence="1" id="KW-0862">Zinc</keyword>
<evidence type="ECO:0000313" key="5">
    <source>
        <dbReference type="Proteomes" id="UP000800235"/>
    </source>
</evidence>
<dbReference type="GO" id="GO:0008270">
    <property type="term" value="F:zinc ion binding"/>
    <property type="evidence" value="ECO:0007669"/>
    <property type="project" value="UniProtKB-KW"/>
</dbReference>
<dbReference type="EMBL" id="MU007024">
    <property type="protein sequence ID" value="KAF2432721.1"/>
    <property type="molecule type" value="Genomic_DNA"/>
</dbReference>